<reference evidence="1" key="1">
    <citation type="submission" date="2020-07" db="EMBL/GenBank/DDBJ databases">
        <authorList>
            <person name="Lin J."/>
        </authorList>
    </citation>
    <scope>NUCLEOTIDE SEQUENCE</scope>
</reference>
<evidence type="ECO:0008006" key="2">
    <source>
        <dbReference type="Google" id="ProtNLM"/>
    </source>
</evidence>
<sequence length="300" mass="34114">MADVVLIEIWSNVSKLVFRSLTVFRPKAHVPRSVVRSLAPKPKNLDFGQLSDWLSGGLVPVQGCACTGTEPRTRKPEPRFAFSQVLYRHRACTGTVPQDRAPEPRIWIFAALVPVQDPVYRYKEADFVQFVLQGLICDCGTLITAPTPHRASFVLEPEEEQGSLPTSRHSGVSLRDLCSLVRYREAYGAEWDRHIPRVGMSGYHRHLGGTSWTTLEPSTQGEARDRGKAHVLEAVPVELREDLSFEEQPVKILAREVKKLRNRDIPYVKVLWSNHGEREAMWELESALQEHYPHLFQMEA</sequence>
<name>A0A6V7PV88_ANACO</name>
<accession>A0A6V7PV88</accession>
<proteinExistence type="predicted"/>
<protein>
    <recommendedName>
        <fullName evidence="2">Chromo domain-containing protein</fullName>
    </recommendedName>
</protein>
<organism evidence="1">
    <name type="scientific">Ananas comosus var. bracteatus</name>
    <name type="common">red pineapple</name>
    <dbReference type="NCBI Taxonomy" id="296719"/>
    <lineage>
        <taxon>Eukaryota</taxon>
        <taxon>Viridiplantae</taxon>
        <taxon>Streptophyta</taxon>
        <taxon>Embryophyta</taxon>
        <taxon>Tracheophyta</taxon>
        <taxon>Spermatophyta</taxon>
        <taxon>Magnoliopsida</taxon>
        <taxon>Liliopsida</taxon>
        <taxon>Poales</taxon>
        <taxon>Bromeliaceae</taxon>
        <taxon>Bromelioideae</taxon>
        <taxon>Ananas</taxon>
    </lineage>
</organism>
<dbReference type="AlphaFoldDB" id="A0A6V7PV88"/>
<gene>
    <name evidence="1" type="ORF">CB5_LOCUS17892</name>
</gene>
<dbReference type="PANTHER" id="PTHR46148:SF57">
    <property type="entry name" value="OS12G0499874 PROTEIN"/>
    <property type="match status" value="1"/>
</dbReference>
<evidence type="ECO:0000313" key="1">
    <source>
        <dbReference type="EMBL" id="CAD1834681.1"/>
    </source>
</evidence>
<dbReference type="EMBL" id="LR862152">
    <property type="protein sequence ID" value="CAD1834681.1"/>
    <property type="molecule type" value="Genomic_DNA"/>
</dbReference>
<dbReference type="PANTHER" id="PTHR46148">
    <property type="entry name" value="CHROMO DOMAIN-CONTAINING PROTEIN"/>
    <property type="match status" value="1"/>
</dbReference>